<dbReference type="EMBL" id="MT141321">
    <property type="protein sequence ID" value="QJA58380.1"/>
    <property type="molecule type" value="Genomic_DNA"/>
</dbReference>
<protein>
    <submittedName>
        <fullName evidence="1">Putative terminase</fullName>
    </submittedName>
</protein>
<sequence>MGCKEIEKYPEIYKPFCDEVSLQNWNVVKLGIHEPNSDLLKIDDVADLEEFVLERMYLCHRVFYKTTIVTKVHSLQLLLNFPNIHIVLCHNKQENSSDNLVTVKNFFLTTEIKRLFPEFIPDGKEWGNMSGFSAANRTDLGRTEENIEAIGIETEITGRHWDVAKKNDLVTEKSVWTEEQIKKTQDWDARFNVGHFTDPERKLQDYEGTRYHFADLYSVKLNNPKIKVMTYPLLLDSNPENLTIENIQNPKRFSVDGIKDLMSDMWTFMCQHLLKPEDPARMQFKKEMIQYGEAKDANFYLFVDPASSRKKRSDYTSMLVVGVDSENKKYIADGIRDKLDTKQRIDEALNLAIKWSIKGCGWEAISFQTTDVYYLEEERRKRKLFFTIEEIKSHQVAKEDRIRSLIPEYANHEWFWPSKGKVVKRSSFDGKMYDLTEKLEYEFLQFPLCEHDDLMDTQTFFNKISVIKPRKIKTIQSAEMTFGEYAKIKENRVSEFKSNPWNKYARN</sequence>
<accession>A0A6M3IL86</accession>
<organism evidence="1">
    <name type="scientific">viral metagenome</name>
    <dbReference type="NCBI Taxonomy" id="1070528"/>
    <lineage>
        <taxon>unclassified sequences</taxon>
        <taxon>metagenomes</taxon>
        <taxon>organismal metagenomes</taxon>
    </lineage>
</organism>
<evidence type="ECO:0000313" key="1">
    <source>
        <dbReference type="EMBL" id="QJA58380.1"/>
    </source>
</evidence>
<reference evidence="1" key="1">
    <citation type="submission" date="2020-03" db="EMBL/GenBank/DDBJ databases">
        <title>The deep terrestrial virosphere.</title>
        <authorList>
            <person name="Holmfeldt K."/>
            <person name="Nilsson E."/>
            <person name="Simone D."/>
            <person name="Lopez-Fernandez M."/>
            <person name="Wu X."/>
            <person name="de Brujin I."/>
            <person name="Lundin D."/>
            <person name="Andersson A."/>
            <person name="Bertilsson S."/>
            <person name="Dopson M."/>
        </authorList>
    </citation>
    <scope>NUCLEOTIDE SEQUENCE</scope>
    <source>
        <strain evidence="1">MM415B01456</strain>
    </source>
</reference>
<gene>
    <name evidence="1" type="ORF">MM415B01456_0002</name>
</gene>
<name>A0A6M3IL86_9ZZZZ</name>
<dbReference type="AlphaFoldDB" id="A0A6M3IL86"/>
<proteinExistence type="predicted"/>